<gene>
    <name evidence="1" type="ORF">CEE69_28685</name>
</gene>
<reference evidence="1 2" key="1">
    <citation type="submission" date="2017-06" db="EMBL/GenBank/DDBJ databases">
        <title>Description of Rhodopirellula bahusiensis sp. nov.</title>
        <authorList>
            <person name="Kizina J."/>
            <person name="Harder J."/>
        </authorList>
    </citation>
    <scope>NUCLEOTIDE SEQUENCE [LARGE SCALE GENOMIC DNA]</scope>
    <source>
        <strain evidence="1 2">SWK21</strain>
    </source>
</reference>
<comment type="caution">
    <text evidence="1">The sequence shown here is derived from an EMBL/GenBank/DDBJ whole genome shotgun (WGS) entry which is preliminary data.</text>
</comment>
<accession>A0A2G1VYJ9</accession>
<dbReference type="Pfam" id="PF10905">
    <property type="entry name" value="DUF2695"/>
    <property type="match status" value="1"/>
</dbReference>
<evidence type="ECO:0000313" key="1">
    <source>
        <dbReference type="EMBL" id="PHQ31853.1"/>
    </source>
</evidence>
<keyword evidence="2" id="KW-1185">Reference proteome</keyword>
<dbReference type="InterPro" id="IPR024248">
    <property type="entry name" value="DUF2695"/>
</dbReference>
<dbReference type="EMBL" id="NIZW01000037">
    <property type="protein sequence ID" value="PHQ31853.1"/>
    <property type="molecule type" value="Genomic_DNA"/>
</dbReference>
<evidence type="ECO:0008006" key="3">
    <source>
        <dbReference type="Google" id="ProtNLM"/>
    </source>
</evidence>
<sequence length="105" mass="11943">MARLDKQQRKKLLREAKLKAMEDAAEALPLSNTQFKALFDMLDERLPIDGCDHTRRLTIAHIRSAGLPETETLEWLAENGGYCDCEVLANSEEAWEACKQYNTTT</sequence>
<name>A0A2G1VYJ9_9BACT</name>
<dbReference type="GeneID" id="90611838"/>
<proteinExistence type="predicted"/>
<organism evidence="1 2">
    <name type="scientific">Rhodopirellula bahusiensis</name>
    <dbReference type="NCBI Taxonomy" id="2014065"/>
    <lineage>
        <taxon>Bacteria</taxon>
        <taxon>Pseudomonadati</taxon>
        <taxon>Planctomycetota</taxon>
        <taxon>Planctomycetia</taxon>
        <taxon>Pirellulales</taxon>
        <taxon>Pirellulaceae</taxon>
        <taxon>Rhodopirellula</taxon>
    </lineage>
</organism>
<dbReference type="Proteomes" id="UP000225740">
    <property type="component" value="Unassembled WGS sequence"/>
</dbReference>
<dbReference type="RefSeq" id="WP_099264014.1">
    <property type="nucleotide sequence ID" value="NZ_NIZW01000037.1"/>
</dbReference>
<dbReference type="OrthoDB" id="95751at2"/>
<protein>
    <recommendedName>
        <fullName evidence="3">DUF2695 domain-containing protein</fullName>
    </recommendedName>
</protein>
<dbReference type="AlphaFoldDB" id="A0A2G1VYJ9"/>
<evidence type="ECO:0000313" key="2">
    <source>
        <dbReference type="Proteomes" id="UP000225740"/>
    </source>
</evidence>